<evidence type="ECO:0000313" key="2">
    <source>
        <dbReference type="EMBL" id="CBK42656.1"/>
    </source>
</evidence>
<feature type="compositionally biased region" description="Basic and acidic residues" evidence="1">
    <location>
        <begin position="569"/>
        <end position="578"/>
    </location>
</feature>
<keyword evidence="3" id="KW-1185">Reference proteome</keyword>
<feature type="region of interest" description="Disordered" evidence="1">
    <location>
        <begin position="551"/>
        <end position="578"/>
    </location>
</feature>
<reference evidence="2 3" key="1">
    <citation type="journal article" date="2010" name="Proc. Natl. Acad. Sci. U.S.A.">
        <title>A Nitrospira metagenome illuminates the physiology and evolution of globally important nitrite-oxidizing bacteria.</title>
        <authorList>
            <person name="Lucker S."/>
            <person name="Wagner M."/>
            <person name="Maixner F."/>
            <person name="Pelletier E."/>
            <person name="Koch H."/>
            <person name="Vacherie B."/>
            <person name="Rattei T."/>
            <person name="Sinninghe Damste J."/>
            <person name="Spieck E."/>
            <person name="Le Paslier D."/>
            <person name="Daims H."/>
        </authorList>
    </citation>
    <scope>NUCLEOTIDE SEQUENCE [LARGE SCALE GENOMIC DNA]</scope>
</reference>
<gene>
    <name evidence="2" type="ORF">NIDE2960</name>
</gene>
<dbReference type="AlphaFoldDB" id="D8PHB9"/>
<dbReference type="KEGG" id="nde:NIDE2960"/>
<dbReference type="Proteomes" id="UP000001660">
    <property type="component" value="Chromosome"/>
</dbReference>
<protein>
    <submittedName>
        <fullName evidence="2">Uncharacterized protein</fullName>
    </submittedName>
</protein>
<evidence type="ECO:0000313" key="3">
    <source>
        <dbReference type="Proteomes" id="UP000001660"/>
    </source>
</evidence>
<sequence length="578" mass="64157">MASQIRLELSTTNPDLQDGLQARLHDPLWLLARQWQFGEFNGADAGSPAAAQVVVDTTTLSRYQPGPQSAGHPARPYTPEALALETLVESEPVGTGIRPNWKLAAEAGNHLLRLLQQNNAGQTRALWLNSAYVLAEPTPEQERTLDAASLQFMQVMSRRTIDGLRLAAHLRPLQARNGLTELFQETPFEQIATADRPKVIAALTAWLTWADTFFQQTAPPAAWMPERMEYAFAVSGKTASGEVVLAAPEYLEGRLDWFSFVSSPGQTLGATANGSSVSTAFLPAPVTFRGMPSARFWEFEDGAVNFAQVEAAPQDLARLLLVKFALEYSNDWFVLPLELAVGTLCQIRALVVTNTFGERMMIPHTSQVDGANSPWRMFNLTRDTQQLYFLPPVLGPGLESPPVEEVLFLRDEMANVAWGVEKIVESAAGRPLDRYEAYQETRRRLEEASPPQTPEGDQTQPLPYRLGTTVPDYWIPLLPVTDGTSLKLKRGAIPDFNAGERPRLIEPMGRILEPGRELLLQEEEVPREGARVTRTYQYARWIDGSTHLWVGRRKEPGRGEGSSGLQFDVAEKREEGNS</sequence>
<dbReference type="OrthoDB" id="9763471at2"/>
<dbReference type="EMBL" id="FP929003">
    <property type="protein sequence ID" value="CBK42656.1"/>
    <property type="molecule type" value="Genomic_DNA"/>
</dbReference>
<organism evidence="2 3">
    <name type="scientific">Nitrospira defluvii</name>
    <dbReference type="NCBI Taxonomy" id="330214"/>
    <lineage>
        <taxon>Bacteria</taxon>
        <taxon>Pseudomonadati</taxon>
        <taxon>Nitrospirota</taxon>
        <taxon>Nitrospiria</taxon>
        <taxon>Nitrospirales</taxon>
        <taxon>Nitrospiraceae</taxon>
        <taxon>Nitrospira</taxon>
    </lineage>
</organism>
<dbReference type="STRING" id="330214.NIDE2960"/>
<dbReference type="eggNOG" id="ENOG502Z7I8">
    <property type="taxonomic scope" value="Bacteria"/>
</dbReference>
<name>D8PHB9_9BACT</name>
<accession>D8PHB9</accession>
<proteinExistence type="predicted"/>
<feature type="region of interest" description="Disordered" evidence="1">
    <location>
        <begin position="440"/>
        <end position="464"/>
    </location>
</feature>
<dbReference type="HOGENOM" id="CLU_465252_0_0_0"/>
<evidence type="ECO:0000256" key="1">
    <source>
        <dbReference type="SAM" id="MobiDB-lite"/>
    </source>
</evidence>